<evidence type="ECO:0000313" key="2">
    <source>
        <dbReference type="EMBL" id="GJT95752.1"/>
    </source>
</evidence>
<evidence type="ECO:0000256" key="1">
    <source>
        <dbReference type="SAM" id="MobiDB-lite"/>
    </source>
</evidence>
<proteinExistence type="predicted"/>
<sequence length="266" mass="31092">MMIKNLRLDQDGGPKEEGQEKNPQGDFHRLRIQVIEDMLLLSRARKSGQISTLRNVLHLMSAFKMFSEAFVIQRRVEDFKSGVESYQMKLNPHKADSLQIQSEKTRRYVFGSDLNDRLRELEWSFATAFWSQCDKHEKAYDPGIAVISLDLRSLIQPERIVLPRDIHFDPAPDMKLIKWVECRSVKVKEFSRKIKLKLFKNGMSKSSLNVAKSTRWAKFQDAKRLCLDDDLKMLKITMSKYKFKDQAQSRVHMINTTYSREVKSAS</sequence>
<dbReference type="EMBL" id="BQNB010020419">
    <property type="protein sequence ID" value="GJT95752.1"/>
    <property type="molecule type" value="Genomic_DNA"/>
</dbReference>
<feature type="region of interest" description="Disordered" evidence="1">
    <location>
        <begin position="1"/>
        <end position="25"/>
    </location>
</feature>
<accession>A0ABQ5I8X4</accession>
<dbReference type="Proteomes" id="UP001151760">
    <property type="component" value="Unassembled WGS sequence"/>
</dbReference>
<gene>
    <name evidence="2" type="ORF">Tco_1091270</name>
</gene>
<keyword evidence="3" id="KW-1185">Reference proteome</keyword>
<reference evidence="2" key="1">
    <citation type="journal article" date="2022" name="Int. J. Mol. Sci.">
        <title>Draft Genome of Tanacetum Coccineum: Genomic Comparison of Closely Related Tanacetum-Family Plants.</title>
        <authorList>
            <person name="Yamashiro T."/>
            <person name="Shiraishi A."/>
            <person name="Nakayama K."/>
            <person name="Satake H."/>
        </authorList>
    </citation>
    <scope>NUCLEOTIDE SEQUENCE</scope>
</reference>
<evidence type="ECO:0000313" key="3">
    <source>
        <dbReference type="Proteomes" id="UP001151760"/>
    </source>
</evidence>
<reference evidence="2" key="2">
    <citation type="submission" date="2022-01" db="EMBL/GenBank/DDBJ databases">
        <authorList>
            <person name="Yamashiro T."/>
            <person name="Shiraishi A."/>
            <person name="Satake H."/>
            <person name="Nakayama K."/>
        </authorList>
    </citation>
    <scope>NUCLEOTIDE SEQUENCE</scope>
</reference>
<comment type="caution">
    <text evidence="2">The sequence shown here is derived from an EMBL/GenBank/DDBJ whole genome shotgun (WGS) entry which is preliminary data.</text>
</comment>
<protein>
    <submittedName>
        <fullName evidence="2">Uncharacterized protein</fullName>
    </submittedName>
</protein>
<name>A0ABQ5I8X4_9ASTR</name>
<feature type="compositionally biased region" description="Basic and acidic residues" evidence="1">
    <location>
        <begin position="1"/>
        <end position="20"/>
    </location>
</feature>
<organism evidence="2 3">
    <name type="scientific">Tanacetum coccineum</name>
    <dbReference type="NCBI Taxonomy" id="301880"/>
    <lineage>
        <taxon>Eukaryota</taxon>
        <taxon>Viridiplantae</taxon>
        <taxon>Streptophyta</taxon>
        <taxon>Embryophyta</taxon>
        <taxon>Tracheophyta</taxon>
        <taxon>Spermatophyta</taxon>
        <taxon>Magnoliopsida</taxon>
        <taxon>eudicotyledons</taxon>
        <taxon>Gunneridae</taxon>
        <taxon>Pentapetalae</taxon>
        <taxon>asterids</taxon>
        <taxon>campanulids</taxon>
        <taxon>Asterales</taxon>
        <taxon>Asteraceae</taxon>
        <taxon>Asteroideae</taxon>
        <taxon>Anthemideae</taxon>
        <taxon>Anthemidinae</taxon>
        <taxon>Tanacetum</taxon>
    </lineage>
</organism>